<evidence type="ECO:0000313" key="1">
    <source>
        <dbReference type="EMBL" id="KKK72140.1"/>
    </source>
</evidence>
<accession>A0A0F8YEJ7</accession>
<proteinExistence type="predicted"/>
<protein>
    <submittedName>
        <fullName evidence="1">Uncharacterized protein</fullName>
    </submittedName>
</protein>
<comment type="caution">
    <text evidence="1">The sequence shown here is derived from an EMBL/GenBank/DDBJ whole genome shotgun (WGS) entry which is preliminary data.</text>
</comment>
<name>A0A0F8YEJ7_9ZZZZ</name>
<dbReference type="AlphaFoldDB" id="A0A0F8YEJ7"/>
<dbReference type="EMBL" id="LAZR01057402">
    <property type="protein sequence ID" value="KKK72140.1"/>
    <property type="molecule type" value="Genomic_DNA"/>
</dbReference>
<reference evidence="1" key="1">
    <citation type="journal article" date="2015" name="Nature">
        <title>Complex archaea that bridge the gap between prokaryotes and eukaryotes.</title>
        <authorList>
            <person name="Spang A."/>
            <person name="Saw J.H."/>
            <person name="Jorgensen S.L."/>
            <person name="Zaremba-Niedzwiedzka K."/>
            <person name="Martijn J."/>
            <person name="Lind A.E."/>
            <person name="van Eijk R."/>
            <person name="Schleper C."/>
            <person name="Guy L."/>
            <person name="Ettema T.J."/>
        </authorList>
    </citation>
    <scope>NUCLEOTIDE SEQUENCE</scope>
</reference>
<organism evidence="1">
    <name type="scientific">marine sediment metagenome</name>
    <dbReference type="NCBI Taxonomy" id="412755"/>
    <lineage>
        <taxon>unclassified sequences</taxon>
        <taxon>metagenomes</taxon>
        <taxon>ecological metagenomes</taxon>
    </lineage>
</organism>
<sequence length="42" mass="4996">MDFTYRCPKCRSDKIVAVDEDNYKCDCGHNFTFAQMLKEKDE</sequence>
<gene>
    <name evidence="1" type="ORF">LCGC14_2906860</name>
</gene>